<keyword evidence="2" id="KW-0378">Hydrolase</keyword>
<gene>
    <name evidence="6" type="ORF">EDB92DRAFT_1796892</name>
</gene>
<evidence type="ECO:0000259" key="5">
    <source>
        <dbReference type="SMART" id="SM00986"/>
    </source>
</evidence>
<dbReference type="Pfam" id="PF03167">
    <property type="entry name" value="UDG"/>
    <property type="match status" value="1"/>
</dbReference>
<feature type="compositionally biased region" description="Polar residues" evidence="4">
    <location>
        <begin position="46"/>
        <end position="56"/>
    </location>
</feature>
<dbReference type="EMBL" id="JAKELL010000021">
    <property type="protein sequence ID" value="KAH8992737.1"/>
    <property type="molecule type" value="Genomic_DNA"/>
</dbReference>
<dbReference type="InterPro" id="IPR036895">
    <property type="entry name" value="Uracil-DNA_glycosylase-like_sf"/>
</dbReference>
<accession>A0AAD4LHY5</accession>
<feature type="domain" description="Uracil-DNA glycosylase-like" evidence="5">
    <location>
        <begin position="93"/>
        <end position="282"/>
    </location>
</feature>
<evidence type="ECO:0000256" key="1">
    <source>
        <dbReference type="ARBA" id="ARBA00022763"/>
    </source>
</evidence>
<evidence type="ECO:0000313" key="6">
    <source>
        <dbReference type="EMBL" id="KAH8992737.1"/>
    </source>
</evidence>
<dbReference type="SMART" id="SM00987">
    <property type="entry name" value="UreE_C"/>
    <property type="match status" value="1"/>
</dbReference>
<sequence length="308" mass="33796">MEDEEKSSFHGSLSRFAYVSLSSFPPCHDQAPQKAQAARPIEEGSNKSSARQATLSRNREGDPERRRTDARSRKRNKLGDAAPDACTHLSGIPDCVAEDLDVLFCGINPGHMSAVTGHHYANPTNHFWHCLHFSAGFTQRLLLPSEDFTLPERYNLGLVNLVDRPSTSQAELSAQEMASSVPALLTKIARFRPHVVCFIGKGIWLHVERALKLKGDAAGTKNAGIREDLTHLSLGARSQGQPAAKTASTSVGETLFCVIPSTSGRVVSHQRDDKVALFKVLREDLERIKAGTLDTGFMRIIHLRADSH</sequence>
<keyword evidence="7" id="KW-1185">Reference proteome</keyword>
<dbReference type="InterPro" id="IPR005122">
    <property type="entry name" value="Uracil-DNA_glycosylase-like"/>
</dbReference>
<dbReference type="GO" id="GO:0008263">
    <property type="term" value="F:pyrimidine-specific mismatch base pair DNA N-glycosylase activity"/>
    <property type="evidence" value="ECO:0007669"/>
    <property type="project" value="TreeGrafter"/>
</dbReference>
<dbReference type="CDD" id="cd10028">
    <property type="entry name" value="UDG-F2_TDG_MUG"/>
    <property type="match status" value="1"/>
</dbReference>
<dbReference type="Gene3D" id="3.40.470.10">
    <property type="entry name" value="Uracil-DNA glycosylase-like domain"/>
    <property type="match status" value="1"/>
</dbReference>
<protein>
    <submittedName>
        <fullName evidence="6">Uracil-DNA glycosylase-like protein</fullName>
    </submittedName>
</protein>
<dbReference type="PANTHER" id="PTHR12159:SF9">
    <property type="entry name" value="G_T MISMATCH-SPECIFIC THYMINE DNA GLYCOSYLASE"/>
    <property type="match status" value="1"/>
</dbReference>
<feature type="compositionally biased region" description="Basic and acidic residues" evidence="4">
    <location>
        <begin position="57"/>
        <end position="71"/>
    </location>
</feature>
<dbReference type="Proteomes" id="UP001201163">
    <property type="component" value="Unassembled WGS sequence"/>
</dbReference>
<keyword evidence="3" id="KW-0234">DNA repair</keyword>
<reference evidence="6" key="1">
    <citation type="submission" date="2022-01" db="EMBL/GenBank/DDBJ databases">
        <title>Comparative genomics reveals a dynamic genome evolution in the ectomycorrhizal milk-cap (Lactarius) mushrooms.</title>
        <authorList>
            <consortium name="DOE Joint Genome Institute"/>
            <person name="Lebreton A."/>
            <person name="Tang N."/>
            <person name="Kuo A."/>
            <person name="LaButti K."/>
            <person name="Drula E."/>
            <person name="Barry K."/>
            <person name="Clum A."/>
            <person name="Lipzen A."/>
            <person name="Mousain D."/>
            <person name="Ng V."/>
            <person name="Wang R."/>
            <person name="Wang X."/>
            <person name="Dai Y."/>
            <person name="Henrissat B."/>
            <person name="Grigoriev I.V."/>
            <person name="Guerin-Laguette A."/>
            <person name="Yu F."/>
            <person name="Martin F.M."/>
        </authorList>
    </citation>
    <scope>NUCLEOTIDE SEQUENCE</scope>
    <source>
        <strain evidence="6">QP</strain>
    </source>
</reference>
<dbReference type="InterPro" id="IPR015637">
    <property type="entry name" value="MUG/TDG"/>
</dbReference>
<dbReference type="SMART" id="SM00986">
    <property type="entry name" value="UDG"/>
    <property type="match status" value="1"/>
</dbReference>
<evidence type="ECO:0000256" key="3">
    <source>
        <dbReference type="ARBA" id="ARBA00023204"/>
    </source>
</evidence>
<dbReference type="SUPFAM" id="SSF52141">
    <property type="entry name" value="Uracil-DNA glycosylase-like"/>
    <property type="match status" value="1"/>
</dbReference>
<dbReference type="GO" id="GO:0004844">
    <property type="term" value="F:uracil DNA N-glycosylase activity"/>
    <property type="evidence" value="ECO:0007669"/>
    <property type="project" value="TreeGrafter"/>
</dbReference>
<evidence type="ECO:0000256" key="2">
    <source>
        <dbReference type="ARBA" id="ARBA00022801"/>
    </source>
</evidence>
<comment type="caution">
    <text evidence="6">The sequence shown here is derived from an EMBL/GenBank/DDBJ whole genome shotgun (WGS) entry which is preliminary data.</text>
</comment>
<evidence type="ECO:0000256" key="4">
    <source>
        <dbReference type="SAM" id="MobiDB-lite"/>
    </source>
</evidence>
<organism evidence="6 7">
    <name type="scientific">Lactarius akahatsu</name>
    <dbReference type="NCBI Taxonomy" id="416441"/>
    <lineage>
        <taxon>Eukaryota</taxon>
        <taxon>Fungi</taxon>
        <taxon>Dikarya</taxon>
        <taxon>Basidiomycota</taxon>
        <taxon>Agaricomycotina</taxon>
        <taxon>Agaricomycetes</taxon>
        <taxon>Russulales</taxon>
        <taxon>Russulaceae</taxon>
        <taxon>Lactarius</taxon>
    </lineage>
</organism>
<proteinExistence type="predicted"/>
<dbReference type="AlphaFoldDB" id="A0AAD4LHY5"/>
<name>A0AAD4LHY5_9AGAM</name>
<evidence type="ECO:0000313" key="7">
    <source>
        <dbReference type="Proteomes" id="UP001201163"/>
    </source>
</evidence>
<keyword evidence="1" id="KW-0227">DNA damage</keyword>
<dbReference type="GO" id="GO:0006285">
    <property type="term" value="P:base-excision repair, AP site formation"/>
    <property type="evidence" value="ECO:0007669"/>
    <property type="project" value="InterPro"/>
</dbReference>
<feature type="region of interest" description="Disordered" evidence="4">
    <location>
        <begin position="25"/>
        <end position="83"/>
    </location>
</feature>
<dbReference type="PANTHER" id="PTHR12159">
    <property type="entry name" value="G/T AND G/U MISMATCH-SPECIFIC DNA GLYCOSYLASE"/>
    <property type="match status" value="1"/>
</dbReference>